<accession>A0A2D4KFM8</accession>
<organism evidence="2">
    <name type="scientific">Micrurus paraensis</name>
    <dbReference type="NCBI Taxonomy" id="1970185"/>
    <lineage>
        <taxon>Eukaryota</taxon>
        <taxon>Metazoa</taxon>
        <taxon>Chordata</taxon>
        <taxon>Craniata</taxon>
        <taxon>Vertebrata</taxon>
        <taxon>Euteleostomi</taxon>
        <taxon>Lepidosauria</taxon>
        <taxon>Squamata</taxon>
        <taxon>Bifurcata</taxon>
        <taxon>Unidentata</taxon>
        <taxon>Episquamata</taxon>
        <taxon>Toxicofera</taxon>
        <taxon>Serpentes</taxon>
        <taxon>Colubroidea</taxon>
        <taxon>Elapidae</taxon>
        <taxon>Elapinae</taxon>
        <taxon>Micrurus</taxon>
    </lineage>
</organism>
<reference evidence="2" key="1">
    <citation type="submission" date="2017-07" db="EMBL/GenBank/DDBJ databases">
        <authorList>
            <person name="Mikheyev A."/>
            <person name="Grau M."/>
        </authorList>
    </citation>
    <scope>NUCLEOTIDE SEQUENCE</scope>
    <source>
        <tissue evidence="2">Venom_gland</tissue>
    </source>
</reference>
<dbReference type="EMBL" id="IACL01057270">
    <property type="protein sequence ID" value="LAB07521.1"/>
    <property type="molecule type" value="Transcribed_RNA"/>
</dbReference>
<feature type="compositionally biased region" description="Polar residues" evidence="1">
    <location>
        <begin position="70"/>
        <end position="86"/>
    </location>
</feature>
<dbReference type="AlphaFoldDB" id="A0A2D4KFM8"/>
<protein>
    <submittedName>
        <fullName evidence="2">Uncharacterized protein</fullName>
    </submittedName>
</protein>
<name>A0A2D4KFM8_9SAUR</name>
<reference evidence="2" key="2">
    <citation type="submission" date="2017-11" db="EMBL/GenBank/DDBJ databases">
        <title>Coralsnake Venomics: Analyses of Venom Gland Transcriptomes and Proteomes of Six Brazilian Taxa.</title>
        <authorList>
            <person name="Aird S.D."/>
            <person name="Jorge da Silva N."/>
            <person name="Qiu L."/>
            <person name="Villar-Briones A."/>
            <person name="Aparecida-Saddi V."/>
            <person name="Campos-Telles M.P."/>
            <person name="Grau M."/>
            <person name="Mikheyev A.S."/>
        </authorList>
    </citation>
    <scope>NUCLEOTIDE SEQUENCE</scope>
    <source>
        <tissue evidence="2">Venom_gland</tissue>
    </source>
</reference>
<proteinExistence type="predicted"/>
<evidence type="ECO:0000313" key="2">
    <source>
        <dbReference type="EMBL" id="LAB07521.1"/>
    </source>
</evidence>
<feature type="region of interest" description="Disordered" evidence="1">
    <location>
        <begin position="67"/>
        <end position="90"/>
    </location>
</feature>
<evidence type="ECO:0000256" key="1">
    <source>
        <dbReference type="SAM" id="MobiDB-lite"/>
    </source>
</evidence>
<sequence>MFLKIIAYFTLKPSFFPSHLAVLKKSCTLLRFHILLGYKPSVCNSVVLSELSLFQELKLSLINKPKMGSNKANTSKSFKQMQSREQAVSRIDKPTDLDWKYGPLGEYR</sequence>